<dbReference type="Pfam" id="PF00111">
    <property type="entry name" value="Fer2"/>
    <property type="match status" value="1"/>
</dbReference>
<dbReference type="GO" id="GO:0071949">
    <property type="term" value="F:FAD binding"/>
    <property type="evidence" value="ECO:0007669"/>
    <property type="project" value="InterPro"/>
</dbReference>
<evidence type="ECO:0000256" key="10">
    <source>
        <dbReference type="ARBA" id="ARBA00022723"/>
    </source>
</evidence>
<keyword evidence="11 18" id="KW-1133">Transmembrane helix</keyword>
<dbReference type="FunFam" id="3.30.365.10:FF:000002">
    <property type="entry name" value="Xanthine dehydrogenase oxidase"/>
    <property type="match status" value="1"/>
</dbReference>
<organism evidence="21 22">
    <name type="scientific">Caenorhabditis auriculariae</name>
    <dbReference type="NCBI Taxonomy" id="2777116"/>
    <lineage>
        <taxon>Eukaryota</taxon>
        <taxon>Metazoa</taxon>
        <taxon>Ecdysozoa</taxon>
        <taxon>Nematoda</taxon>
        <taxon>Chromadorea</taxon>
        <taxon>Rhabditida</taxon>
        <taxon>Rhabditina</taxon>
        <taxon>Rhabditomorpha</taxon>
        <taxon>Rhabditoidea</taxon>
        <taxon>Rhabditidae</taxon>
        <taxon>Peloderinae</taxon>
        <taxon>Caenorhabditis</taxon>
    </lineage>
</organism>
<dbReference type="GO" id="GO:0005506">
    <property type="term" value="F:iron ion binding"/>
    <property type="evidence" value="ECO:0007669"/>
    <property type="project" value="InterPro"/>
</dbReference>
<reference evidence="21" key="1">
    <citation type="submission" date="2020-10" db="EMBL/GenBank/DDBJ databases">
        <authorList>
            <person name="Kikuchi T."/>
        </authorList>
    </citation>
    <scope>NUCLEOTIDE SEQUENCE</scope>
    <source>
        <strain evidence="21">NKZ352</strain>
    </source>
</reference>
<feature type="transmembrane region" description="Helical" evidence="18">
    <location>
        <begin position="1385"/>
        <end position="1407"/>
    </location>
</feature>
<evidence type="ECO:0000256" key="8">
    <source>
        <dbReference type="ARBA" id="ARBA00022692"/>
    </source>
</evidence>
<accession>A0A8S1H8F7</accession>
<keyword evidence="8 18" id="KW-0812">Transmembrane</keyword>
<evidence type="ECO:0000259" key="19">
    <source>
        <dbReference type="PROSITE" id="PS51085"/>
    </source>
</evidence>
<dbReference type="EMBL" id="CAJGYM010000027">
    <property type="protein sequence ID" value="CAD6192309.1"/>
    <property type="molecule type" value="Genomic_DNA"/>
</dbReference>
<dbReference type="InterPro" id="IPR008274">
    <property type="entry name" value="AldOxase/xan_DH_MoCoBD1"/>
</dbReference>
<comment type="cofactor">
    <cofactor evidence="17">
        <name>[2Fe-2S] cluster</name>
        <dbReference type="ChEBI" id="CHEBI:190135"/>
    </cofactor>
</comment>
<name>A0A8S1H8F7_9PELO</name>
<gene>
    <name evidence="21" type="ORF">CAUJ_LOCUS8228</name>
</gene>
<dbReference type="Pfam" id="PF00941">
    <property type="entry name" value="FAD_binding_5"/>
    <property type="match status" value="1"/>
</dbReference>
<dbReference type="InterPro" id="IPR036010">
    <property type="entry name" value="2Fe-2S_ferredoxin-like_sf"/>
</dbReference>
<evidence type="ECO:0000256" key="15">
    <source>
        <dbReference type="ARBA" id="ARBA00023027"/>
    </source>
</evidence>
<keyword evidence="14" id="KW-0411">Iron-sulfur</keyword>
<dbReference type="InterPro" id="IPR016208">
    <property type="entry name" value="Ald_Oxase/xanthine_DH-like"/>
</dbReference>
<feature type="transmembrane region" description="Helical" evidence="18">
    <location>
        <begin position="1419"/>
        <end position="1440"/>
    </location>
</feature>
<evidence type="ECO:0000256" key="12">
    <source>
        <dbReference type="ARBA" id="ARBA00023002"/>
    </source>
</evidence>
<comment type="similarity">
    <text evidence="5">Belongs to the inorganic phosphate transporter (PiT) (TC 2.A.20) family.</text>
</comment>
<evidence type="ECO:0000256" key="11">
    <source>
        <dbReference type="ARBA" id="ARBA00022989"/>
    </source>
</evidence>
<protein>
    <recommendedName>
        <fullName evidence="23">Xanthine dehydrogenase</fullName>
    </recommendedName>
</protein>
<dbReference type="GO" id="GO:0051537">
    <property type="term" value="F:2 iron, 2 sulfur cluster binding"/>
    <property type="evidence" value="ECO:0007669"/>
    <property type="project" value="UniProtKB-KW"/>
</dbReference>
<keyword evidence="10" id="KW-0479">Metal-binding</keyword>
<dbReference type="PROSITE" id="PS51085">
    <property type="entry name" value="2FE2S_FER_2"/>
    <property type="match status" value="1"/>
</dbReference>
<proteinExistence type="inferred from homology"/>
<dbReference type="Gene3D" id="3.30.465.10">
    <property type="match status" value="1"/>
</dbReference>
<dbReference type="InterPro" id="IPR012675">
    <property type="entry name" value="Beta-grasp_dom_sf"/>
</dbReference>
<dbReference type="Gene3D" id="1.10.150.120">
    <property type="entry name" value="[2Fe-2S]-binding domain"/>
    <property type="match status" value="1"/>
</dbReference>
<dbReference type="PROSITE" id="PS00197">
    <property type="entry name" value="2FE2S_FER_1"/>
    <property type="match status" value="1"/>
</dbReference>
<dbReference type="PANTHER" id="PTHR11908">
    <property type="entry name" value="XANTHINE DEHYDROGENASE"/>
    <property type="match status" value="1"/>
</dbReference>
<evidence type="ECO:0000256" key="16">
    <source>
        <dbReference type="ARBA" id="ARBA00023136"/>
    </source>
</evidence>
<keyword evidence="13" id="KW-0408">Iron</keyword>
<dbReference type="InterPro" id="IPR016169">
    <property type="entry name" value="FAD-bd_PCMH_sub2"/>
</dbReference>
<dbReference type="SUPFAM" id="SSF56003">
    <property type="entry name" value="Molybdenum cofactor-binding domain"/>
    <property type="match status" value="1"/>
</dbReference>
<evidence type="ECO:0000256" key="2">
    <source>
        <dbReference type="ARBA" id="ARBA00001974"/>
    </source>
</evidence>
<evidence type="ECO:0000256" key="6">
    <source>
        <dbReference type="ARBA" id="ARBA00022448"/>
    </source>
</evidence>
<keyword evidence="12" id="KW-0560">Oxidoreductase</keyword>
<feature type="transmembrane region" description="Helical" evidence="18">
    <location>
        <begin position="1329"/>
        <end position="1348"/>
    </location>
</feature>
<comment type="cofactor">
    <cofactor evidence="1">
        <name>Mo-molybdopterin</name>
        <dbReference type="ChEBI" id="CHEBI:71302"/>
    </cofactor>
</comment>
<evidence type="ECO:0000313" key="21">
    <source>
        <dbReference type="EMBL" id="CAD6192309.1"/>
    </source>
</evidence>
<dbReference type="Pfam" id="PF20256">
    <property type="entry name" value="MoCoBD_2"/>
    <property type="match status" value="1"/>
</dbReference>
<feature type="transmembrane region" description="Helical" evidence="18">
    <location>
        <begin position="1456"/>
        <end position="1476"/>
    </location>
</feature>
<keyword evidence="22" id="KW-1185">Reference proteome</keyword>
<comment type="cofactor">
    <cofactor evidence="2">
        <name>FAD</name>
        <dbReference type="ChEBI" id="CHEBI:57692"/>
    </cofactor>
</comment>
<dbReference type="InterPro" id="IPR037165">
    <property type="entry name" value="AldOxase/xan_DH_Mopterin-bd_sf"/>
</dbReference>
<keyword evidence="9" id="KW-0001">2Fe-2S</keyword>
<keyword evidence="6" id="KW-0813">Transport</keyword>
<feature type="transmembrane region" description="Helical" evidence="18">
    <location>
        <begin position="1355"/>
        <end position="1373"/>
    </location>
</feature>
<dbReference type="Proteomes" id="UP000835052">
    <property type="component" value="Unassembled WGS sequence"/>
</dbReference>
<evidence type="ECO:0000256" key="9">
    <source>
        <dbReference type="ARBA" id="ARBA00022714"/>
    </source>
</evidence>
<feature type="transmembrane region" description="Helical" evidence="18">
    <location>
        <begin position="1248"/>
        <end position="1267"/>
    </location>
</feature>
<evidence type="ECO:0000256" key="13">
    <source>
        <dbReference type="ARBA" id="ARBA00023004"/>
    </source>
</evidence>
<evidence type="ECO:0000256" key="17">
    <source>
        <dbReference type="ARBA" id="ARBA00034078"/>
    </source>
</evidence>
<dbReference type="Pfam" id="PF01799">
    <property type="entry name" value="Fer2_2"/>
    <property type="match status" value="1"/>
</dbReference>
<comment type="subcellular location">
    <subcellularLocation>
        <location evidence="3">Membrane</location>
        <topology evidence="3">Multi-pass membrane protein</topology>
    </subcellularLocation>
</comment>
<feature type="domain" description="FAD-binding PCMH-type" evidence="20">
    <location>
        <begin position="216"/>
        <end position="401"/>
    </location>
</feature>
<dbReference type="InterPro" id="IPR001204">
    <property type="entry name" value="Phos_transporter"/>
</dbReference>
<dbReference type="InterPro" id="IPR001041">
    <property type="entry name" value="2Fe-2S_ferredoxin-type"/>
</dbReference>
<evidence type="ECO:0000259" key="20">
    <source>
        <dbReference type="PROSITE" id="PS51387"/>
    </source>
</evidence>
<evidence type="ECO:0000256" key="5">
    <source>
        <dbReference type="ARBA" id="ARBA00009916"/>
    </source>
</evidence>
<feature type="transmembrane region" description="Helical" evidence="18">
    <location>
        <begin position="1505"/>
        <end position="1526"/>
    </location>
</feature>
<dbReference type="InterPro" id="IPR036884">
    <property type="entry name" value="2Fe-2S-bd_dom_sf"/>
</dbReference>
<evidence type="ECO:0000256" key="3">
    <source>
        <dbReference type="ARBA" id="ARBA00004141"/>
    </source>
</evidence>
<keyword evidence="16 18" id="KW-0472">Membrane</keyword>
<dbReference type="FunFam" id="3.10.20.30:FF:000012">
    <property type="entry name" value="Xanthine dehydrogenase/oxidase"/>
    <property type="match status" value="1"/>
</dbReference>
<dbReference type="FunFam" id="1.10.150.120:FF:000008">
    <property type="entry name" value="Probable aldehyde oxidase gad-3"/>
    <property type="match status" value="1"/>
</dbReference>
<dbReference type="GO" id="GO:0016491">
    <property type="term" value="F:oxidoreductase activity"/>
    <property type="evidence" value="ECO:0007669"/>
    <property type="project" value="UniProtKB-KW"/>
</dbReference>
<dbReference type="OrthoDB" id="8300278at2759"/>
<evidence type="ECO:0000256" key="7">
    <source>
        <dbReference type="ARBA" id="ARBA00022592"/>
    </source>
</evidence>
<comment type="caution">
    <text evidence="21">The sequence shown here is derived from an EMBL/GenBank/DDBJ whole genome shotgun (WGS) entry which is preliminary data.</text>
</comment>
<sequence length="1530" mass="168119">MDDYQKSIHFNVNGKDIIETNVDSEISLAYYLRNKLGLRGTKLGCEEGVCGSCTVVLGKWNKEEKRARYTSVNACLVPLFQMNGHFILTVEGIGGKEKVHPIQERLVKGHAVQCGFCTPGFVMSAYALLRNNPNPRNRCRCTGYRPILEALYSFSEESGCCGGNKSGGGCCRSQQTTEEDEEKLLTFEDFPKYDSTQEIIFPPSLLVRKEASPIILKGQNVDVFLPINTKSAENFYLDKIKDSKIPVKILGSGLVTRLTSSRGFDKEIWISPNQWKELNKIETTEKEVFIGAACSIQELLDALHKYCDSSFTKPIQHLFDSYSSPQTSNFATWSGAIVNALKKKSSLSDVLTLFVALNWKILISFFDGESPSKLTVLEYSKLIDEEKPSYIIGVEIERKDNRKVFTFKQGEAGACDSTVVNTVAVLENDSKLTCFIGITGGLPVGIPELQDAYEKKPSVEQLIETALSNEKIKKFIENSEKGAFKYRLTVAALHRLYNYFFSEKTENVQTEKFNYLQYFKSVKGTNQPGLAATNVVADDTPLFAEGEVHSVGQIVAVIAAEDLLTARKAAKLVKINYKKLSAVINLQEAIKTNSYVSKEQIYGKSSEEVEAEMSKCSKILEGTCHGNGQEHFYLETQAALILPGEGDEMLVYTSSQSCAVVQNEIGSALKIPANKIVVKTKRLGGAFGGKLTNAAAIAVIGAVVGHDLKRPVSCTLSRRDDLVSTGKRHGFYSKYRIGINDEGRVQSVDLNNYVNCGWSVDHSDGVVMVMTSRMDAVYDFGIARAIGHPMKTNTCSNTAFRGYGHPQGWLVAEGMMRRIAREVGKDVEEVKELNFNHEGRKTFAGATIRNDAMLLCWTECRSMSDFDNRKRGVAELNRTSKNVKKGISMSAVRYPLPQAGVMAQGIATVQIFLDGSIGLSIGGIDMGQGLYQKCVQVASRALGRPVESITVQDTSTDKTANAVETGGSQGADVNGLAVIACCEKLLTNLKPSLEKANGHWEKAVLAAYKKCVPLQVTEYGLTDLEKYGIPHGEAPYNTSGAAAVEVELDCITGLQKLVRVDIVVDLGESLNPAIDIGQIEGAFMQGYGWMTCENVEFDEKTGVLIQNTAKKYKIPTADMVPPDFRIKLIGANKNFEKQVYSSKGVGEPPLLLCVAVNTAILNAIEDFRKQNGQESFIESFSPLNTENIFKLCYALVVMSVNCDFVKLLTRTDMPQLLSRHDYFHYPPPATLTTTTDAYKPVPYFDIRAVEWALIFGVATVLGVGMGANDIASSFGTSVGSHTVTLTQALILATIFEMMGALIAGFLGNMVKTLEVIDATMYQDHPEELILGQVATLIGCAIWLMIATIYKIPVSAIHATLGGNIGFSFVLRGFEGISWWRVLETVIVWIFAPFVSGLCTIFVFYVIDFTVLRRKDPKKAAFNMLPAFYCVTFFSNIFLLLTDGSRIAGFNDLSTEYITAISLIFGGVAGLGCMIIAEPVMHYRIKHCLGALAWLRTSQSTDDQTAVRLFSFLQLTVACFSALAYGADDIV</sequence>
<dbReference type="InterPro" id="IPR006058">
    <property type="entry name" value="2Fe2S_fd_BS"/>
</dbReference>
<dbReference type="GO" id="GO:0016020">
    <property type="term" value="C:membrane"/>
    <property type="evidence" value="ECO:0007669"/>
    <property type="project" value="UniProtKB-SubCell"/>
</dbReference>
<dbReference type="Gene3D" id="3.10.20.30">
    <property type="match status" value="1"/>
</dbReference>
<dbReference type="SUPFAM" id="SSF54665">
    <property type="entry name" value="CO dehydrogenase molybdoprotein N-domain-like"/>
    <property type="match status" value="1"/>
</dbReference>
<dbReference type="SUPFAM" id="SSF56176">
    <property type="entry name" value="FAD-binding/transporter-associated domain-like"/>
    <property type="match status" value="1"/>
</dbReference>
<dbReference type="Pfam" id="PF02738">
    <property type="entry name" value="MoCoBD_1"/>
    <property type="match status" value="1"/>
</dbReference>
<dbReference type="Gene3D" id="3.30.365.10">
    <property type="entry name" value="Aldehyde oxidase/xanthine dehydrogenase, molybdopterin binding domain"/>
    <property type="match status" value="4"/>
</dbReference>
<evidence type="ECO:0000256" key="14">
    <source>
        <dbReference type="ARBA" id="ARBA00023014"/>
    </source>
</evidence>
<dbReference type="PANTHER" id="PTHR11908:SF139">
    <property type="entry name" value="XANTHINE DEHYDROGENASE-RELATED"/>
    <property type="match status" value="1"/>
</dbReference>
<dbReference type="SUPFAM" id="SSF54292">
    <property type="entry name" value="2Fe-2S ferredoxin-like"/>
    <property type="match status" value="1"/>
</dbReference>
<dbReference type="Pfam" id="PF01315">
    <property type="entry name" value="Ald_Xan_dh_C"/>
    <property type="match status" value="1"/>
</dbReference>
<dbReference type="FunFam" id="3.30.365.10:FF:000001">
    <property type="entry name" value="Xanthine dehydrogenase oxidase"/>
    <property type="match status" value="1"/>
</dbReference>
<evidence type="ECO:0000313" key="22">
    <source>
        <dbReference type="Proteomes" id="UP000835052"/>
    </source>
</evidence>
<dbReference type="InterPro" id="IPR036318">
    <property type="entry name" value="FAD-bd_PCMH-like_sf"/>
</dbReference>
<feature type="domain" description="2Fe-2S ferredoxin-type" evidence="19">
    <location>
        <begin position="6"/>
        <end position="93"/>
    </location>
</feature>
<dbReference type="InterPro" id="IPR016166">
    <property type="entry name" value="FAD-bd_PCMH"/>
</dbReference>
<keyword evidence="7" id="KW-0592">Phosphate transport</keyword>
<evidence type="ECO:0000256" key="18">
    <source>
        <dbReference type="SAM" id="Phobius"/>
    </source>
</evidence>
<dbReference type="InterPro" id="IPR000674">
    <property type="entry name" value="Ald_Oxase/Xan_DH_a/b"/>
</dbReference>
<comment type="similarity">
    <text evidence="4">Belongs to the xanthine dehydrogenase family.</text>
</comment>
<feature type="transmembrane region" description="Helical" evidence="18">
    <location>
        <begin position="1288"/>
        <end position="1309"/>
    </location>
</feature>
<dbReference type="SUPFAM" id="SSF47741">
    <property type="entry name" value="CO dehydrogenase ISP C-domain like"/>
    <property type="match status" value="1"/>
</dbReference>
<dbReference type="InterPro" id="IPR002346">
    <property type="entry name" value="Mopterin_DH_FAD-bd"/>
</dbReference>
<dbReference type="PROSITE" id="PS51387">
    <property type="entry name" value="FAD_PCMH"/>
    <property type="match status" value="1"/>
</dbReference>
<dbReference type="GO" id="GO:0006817">
    <property type="term" value="P:phosphate ion transport"/>
    <property type="evidence" value="ECO:0007669"/>
    <property type="project" value="UniProtKB-KW"/>
</dbReference>
<evidence type="ECO:0008006" key="23">
    <source>
        <dbReference type="Google" id="ProtNLM"/>
    </source>
</evidence>
<dbReference type="CDD" id="cd00207">
    <property type="entry name" value="fer2"/>
    <property type="match status" value="1"/>
</dbReference>
<dbReference type="InterPro" id="IPR036856">
    <property type="entry name" value="Ald_Oxase/Xan_DH_a/b_sf"/>
</dbReference>
<dbReference type="Pfam" id="PF01384">
    <property type="entry name" value="PHO4"/>
    <property type="match status" value="1"/>
</dbReference>
<evidence type="ECO:0000256" key="4">
    <source>
        <dbReference type="ARBA" id="ARBA00006849"/>
    </source>
</evidence>
<keyword evidence="15" id="KW-0520">NAD</keyword>
<dbReference type="InterPro" id="IPR002888">
    <property type="entry name" value="2Fe-2S-bd"/>
</dbReference>
<dbReference type="InterPro" id="IPR046867">
    <property type="entry name" value="AldOxase/xan_DH_MoCoBD2"/>
</dbReference>
<dbReference type="Gene3D" id="3.90.1170.50">
    <property type="entry name" value="Aldehyde oxidase/xanthine dehydrogenase, a/b hammerhead"/>
    <property type="match status" value="1"/>
</dbReference>
<dbReference type="GO" id="GO:0005315">
    <property type="term" value="F:phosphate transmembrane transporter activity"/>
    <property type="evidence" value="ECO:0007669"/>
    <property type="project" value="InterPro"/>
</dbReference>
<evidence type="ECO:0000256" key="1">
    <source>
        <dbReference type="ARBA" id="ARBA00001924"/>
    </source>
</evidence>